<reference evidence="2 3" key="1">
    <citation type="submission" date="2018-02" db="EMBL/GenBank/DDBJ databases">
        <title>Genome sequence of the basidiomycete white-rot fungus Phlebia centrifuga.</title>
        <authorList>
            <person name="Granchi Z."/>
            <person name="Peng M."/>
            <person name="de Vries R.P."/>
            <person name="Hilden K."/>
            <person name="Makela M.R."/>
            <person name="Grigoriev I."/>
            <person name="Riley R."/>
        </authorList>
    </citation>
    <scope>NUCLEOTIDE SEQUENCE [LARGE SCALE GENOMIC DNA]</scope>
    <source>
        <strain evidence="2 3">FBCC195</strain>
    </source>
</reference>
<keyword evidence="1" id="KW-1133">Transmembrane helix</keyword>
<keyword evidence="3" id="KW-1185">Reference proteome</keyword>
<protein>
    <submittedName>
        <fullName evidence="2">Uncharacterized protein</fullName>
    </submittedName>
</protein>
<sequence>MAHSAARAVIAPRLRFSSYLVLRILIPLIAYIPISMSYTLVNVAFSLPLGGK</sequence>
<dbReference type="STRING" id="98765.A0A2R6P058"/>
<proteinExistence type="predicted"/>
<name>A0A2R6P058_9APHY</name>
<comment type="caution">
    <text evidence="2">The sequence shown here is derived from an EMBL/GenBank/DDBJ whole genome shotgun (WGS) entry which is preliminary data.</text>
</comment>
<accession>A0A2R6P058</accession>
<feature type="transmembrane region" description="Helical" evidence="1">
    <location>
        <begin position="20"/>
        <end position="41"/>
    </location>
</feature>
<evidence type="ECO:0000313" key="3">
    <source>
        <dbReference type="Proteomes" id="UP000186601"/>
    </source>
</evidence>
<dbReference type="EMBL" id="MLYV02000623">
    <property type="protein sequence ID" value="PSR81279.1"/>
    <property type="molecule type" value="Genomic_DNA"/>
</dbReference>
<gene>
    <name evidence="2" type="ORF">PHLCEN_2v6439</name>
</gene>
<dbReference type="Proteomes" id="UP000186601">
    <property type="component" value="Unassembled WGS sequence"/>
</dbReference>
<organism evidence="2 3">
    <name type="scientific">Hermanssonia centrifuga</name>
    <dbReference type="NCBI Taxonomy" id="98765"/>
    <lineage>
        <taxon>Eukaryota</taxon>
        <taxon>Fungi</taxon>
        <taxon>Dikarya</taxon>
        <taxon>Basidiomycota</taxon>
        <taxon>Agaricomycotina</taxon>
        <taxon>Agaricomycetes</taxon>
        <taxon>Polyporales</taxon>
        <taxon>Meruliaceae</taxon>
        <taxon>Hermanssonia</taxon>
    </lineage>
</organism>
<dbReference type="AlphaFoldDB" id="A0A2R6P058"/>
<evidence type="ECO:0000313" key="2">
    <source>
        <dbReference type="EMBL" id="PSR81279.1"/>
    </source>
</evidence>
<evidence type="ECO:0000256" key="1">
    <source>
        <dbReference type="SAM" id="Phobius"/>
    </source>
</evidence>
<dbReference type="OrthoDB" id="2140105at2759"/>
<keyword evidence="1" id="KW-0472">Membrane</keyword>
<keyword evidence="1" id="KW-0812">Transmembrane</keyword>